<feature type="non-terminal residue" evidence="1">
    <location>
        <position position="60"/>
    </location>
</feature>
<sequence>MSESWEKSYDILNEANDKISKNNKFVKEILKKPNLSKEDHKKIKELLEAEADIRNKAIEK</sequence>
<dbReference type="AlphaFoldDB" id="A0A0F9F045"/>
<gene>
    <name evidence="1" type="ORF">LCGC14_2303500</name>
</gene>
<accession>A0A0F9F045</accession>
<evidence type="ECO:0000313" key="1">
    <source>
        <dbReference type="EMBL" id="KKL50635.1"/>
    </source>
</evidence>
<name>A0A0F9F045_9ZZZZ</name>
<organism evidence="1">
    <name type="scientific">marine sediment metagenome</name>
    <dbReference type="NCBI Taxonomy" id="412755"/>
    <lineage>
        <taxon>unclassified sequences</taxon>
        <taxon>metagenomes</taxon>
        <taxon>ecological metagenomes</taxon>
    </lineage>
</organism>
<reference evidence="1" key="1">
    <citation type="journal article" date="2015" name="Nature">
        <title>Complex archaea that bridge the gap between prokaryotes and eukaryotes.</title>
        <authorList>
            <person name="Spang A."/>
            <person name="Saw J.H."/>
            <person name="Jorgensen S.L."/>
            <person name="Zaremba-Niedzwiedzka K."/>
            <person name="Martijn J."/>
            <person name="Lind A.E."/>
            <person name="van Eijk R."/>
            <person name="Schleper C."/>
            <person name="Guy L."/>
            <person name="Ettema T.J."/>
        </authorList>
    </citation>
    <scope>NUCLEOTIDE SEQUENCE</scope>
</reference>
<comment type="caution">
    <text evidence="1">The sequence shown here is derived from an EMBL/GenBank/DDBJ whole genome shotgun (WGS) entry which is preliminary data.</text>
</comment>
<protein>
    <submittedName>
        <fullName evidence="1">Uncharacterized protein</fullName>
    </submittedName>
</protein>
<dbReference type="EMBL" id="LAZR01032529">
    <property type="protein sequence ID" value="KKL50635.1"/>
    <property type="molecule type" value="Genomic_DNA"/>
</dbReference>
<proteinExistence type="predicted"/>